<comment type="caution">
    <text evidence="5">The sequence shown here is derived from an EMBL/GenBank/DDBJ whole genome shotgun (WGS) entry which is preliminary data.</text>
</comment>
<dbReference type="InterPro" id="IPR039429">
    <property type="entry name" value="SHMT-like_dom"/>
</dbReference>
<comment type="catalytic activity">
    <reaction evidence="1">
        <text>(6R)-5,10-methylene-5,6,7,8-tetrahydrofolate + glycine + H2O = (6S)-5,6,7,8-tetrahydrofolate + L-serine</text>
        <dbReference type="Rhea" id="RHEA:15481"/>
        <dbReference type="ChEBI" id="CHEBI:15377"/>
        <dbReference type="ChEBI" id="CHEBI:15636"/>
        <dbReference type="ChEBI" id="CHEBI:33384"/>
        <dbReference type="ChEBI" id="CHEBI:57305"/>
        <dbReference type="ChEBI" id="CHEBI:57453"/>
        <dbReference type="EC" id="2.1.2.1"/>
    </reaction>
</comment>
<reference evidence="5" key="1">
    <citation type="submission" date="2019-12" db="EMBL/GenBank/DDBJ databases">
        <title>Genome sequencing and annotation of Brassica cretica.</title>
        <authorList>
            <person name="Studholme D.J."/>
            <person name="Sarris P.F."/>
        </authorList>
    </citation>
    <scope>NUCLEOTIDE SEQUENCE</scope>
    <source>
        <strain evidence="5">PFS-001/15</strain>
        <tissue evidence="5">Leaf</tissue>
    </source>
</reference>
<dbReference type="GO" id="GO:0019264">
    <property type="term" value="P:glycine biosynthetic process from serine"/>
    <property type="evidence" value="ECO:0007669"/>
    <property type="project" value="TreeGrafter"/>
</dbReference>
<evidence type="ECO:0000256" key="1">
    <source>
        <dbReference type="ARBA" id="ARBA00001528"/>
    </source>
</evidence>
<dbReference type="InterPro" id="IPR015422">
    <property type="entry name" value="PyrdxlP-dep_Trfase_small"/>
</dbReference>
<gene>
    <name evidence="5" type="ORF">F2Q68_00029849</name>
</gene>
<dbReference type="GO" id="GO:0005739">
    <property type="term" value="C:mitochondrion"/>
    <property type="evidence" value="ECO:0007669"/>
    <property type="project" value="TreeGrafter"/>
</dbReference>
<evidence type="ECO:0000313" key="6">
    <source>
        <dbReference type="Proteomes" id="UP000712281"/>
    </source>
</evidence>
<dbReference type="GO" id="GO:0004372">
    <property type="term" value="F:glycine hydroxymethyltransferase activity"/>
    <property type="evidence" value="ECO:0007669"/>
    <property type="project" value="UniProtKB-EC"/>
</dbReference>
<dbReference type="GO" id="GO:0030170">
    <property type="term" value="F:pyridoxal phosphate binding"/>
    <property type="evidence" value="ECO:0007669"/>
    <property type="project" value="TreeGrafter"/>
</dbReference>
<dbReference type="EMBL" id="QGKW02002005">
    <property type="protein sequence ID" value="KAF2543748.1"/>
    <property type="molecule type" value="Genomic_DNA"/>
</dbReference>
<dbReference type="Pfam" id="PF00464">
    <property type="entry name" value="SHMT"/>
    <property type="match status" value="1"/>
</dbReference>
<keyword evidence="3" id="KW-0663">Pyridoxal phosphate</keyword>
<dbReference type="InterPro" id="IPR015424">
    <property type="entry name" value="PyrdxlP-dep_Trfase"/>
</dbReference>
<dbReference type="InterPro" id="IPR049943">
    <property type="entry name" value="Ser_HO-MeTrfase-like"/>
</dbReference>
<dbReference type="GO" id="GO:0046653">
    <property type="term" value="P:tetrahydrofolate metabolic process"/>
    <property type="evidence" value="ECO:0007669"/>
    <property type="project" value="TreeGrafter"/>
</dbReference>
<evidence type="ECO:0000256" key="2">
    <source>
        <dbReference type="ARBA" id="ARBA00001933"/>
    </source>
</evidence>
<dbReference type="PANTHER" id="PTHR11680:SF7">
    <property type="entry name" value="SERINE HYDROXYMETHYLTRANSFERASE 7"/>
    <property type="match status" value="1"/>
</dbReference>
<dbReference type="PANTHER" id="PTHR11680">
    <property type="entry name" value="SERINE HYDROXYMETHYLTRANSFERASE"/>
    <property type="match status" value="1"/>
</dbReference>
<sequence length="200" mass="22297">MQAGGGIDNHLLLWDLTPLGLTGKVYDKVCEMCHITLNKTAIFGDNDPSRYDEKQKIQTRSPTTEPAGPVAVRVVAEPALRRSHQDGKVYDKVCEMCHITLNKTAIFGDNGTISHGGVRIHKLTYLDTSDENPRLYRTRGYIAAAQQGAKTNHRSIVYAMKHTLRLKKTWQEATKSSVPRMVCNLVYRVSPVSAALYVGR</sequence>
<organism evidence="5 6">
    <name type="scientific">Brassica cretica</name>
    <name type="common">Mustard</name>
    <dbReference type="NCBI Taxonomy" id="69181"/>
    <lineage>
        <taxon>Eukaryota</taxon>
        <taxon>Viridiplantae</taxon>
        <taxon>Streptophyta</taxon>
        <taxon>Embryophyta</taxon>
        <taxon>Tracheophyta</taxon>
        <taxon>Spermatophyta</taxon>
        <taxon>Magnoliopsida</taxon>
        <taxon>eudicotyledons</taxon>
        <taxon>Gunneridae</taxon>
        <taxon>Pentapetalae</taxon>
        <taxon>rosids</taxon>
        <taxon>malvids</taxon>
        <taxon>Brassicales</taxon>
        <taxon>Brassicaceae</taxon>
        <taxon>Brassiceae</taxon>
        <taxon>Brassica</taxon>
    </lineage>
</organism>
<evidence type="ECO:0000256" key="3">
    <source>
        <dbReference type="ARBA" id="ARBA00022898"/>
    </source>
</evidence>
<dbReference type="Proteomes" id="UP000712281">
    <property type="component" value="Unassembled WGS sequence"/>
</dbReference>
<proteinExistence type="predicted"/>
<accession>A0A8S9GHG4</accession>
<feature type="domain" description="Serine hydroxymethyltransferase-like" evidence="4">
    <location>
        <begin position="5"/>
        <end position="48"/>
    </location>
</feature>
<protein>
    <recommendedName>
        <fullName evidence="4">Serine hydroxymethyltransferase-like domain-containing protein</fullName>
    </recommendedName>
</protein>
<dbReference type="SUPFAM" id="SSF53383">
    <property type="entry name" value="PLP-dependent transferases"/>
    <property type="match status" value="1"/>
</dbReference>
<comment type="cofactor">
    <cofactor evidence="2">
        <name>pyridoxal 5'-phosphate</name>
        <dbReference type="ChEBI" id="CHEBI:597326"/>
    </cofactor>
</comment>
<dbReference type="AlphaFoldDB" id="A0A8S9GHG4"/>
<evidence type="ECO:0000313" key="5">
    <source>
        <dbReference type="EMBL" id="KAF2543748.1"/>
    </source>
</evidence>
<evidence type="ECO:0000259" key="4">
    <source>
        <dbReference type="Pfam" id="PF00464"/>
    </source>
</evidence>
<name>A0A8S9GHG4_BRACR</name>
<dbReference type="Gene3D" id="3.90.1150.10">
    <property type="entry name" value="Aspartate Aminotransferase, domain 1"/>
    <property type="match status" value="2"/>
</dbReference>